<evidence type="ECO:0000313" key="2">
    <source>
        <dbReference type="EMBL" id="CAA9576708.1"/>
    </source>
</evidence>
<dbReference type="EMBL" id="CADCWG010000308">
    <property type="protein sequence ID" value="CAA9576708.1"/>
    <property type="molecule type" value="Genomic_DNA"/>
</dbReference>
<protein>
    <submittedName>
        <fullName evidence="2">Uncharacterized protein</fullName>
    </submittedName>
</protein>
<reference evidence="2" key="1">
    <citation type="submission" date="2020-02" db="EMBL/GenBank/DDBJ databases">
        <authorList>
            <person name="Meier V. D."/>
        </authorList>
    </citation>
    <scope>NUCLEOTIDE SEQUENCE</scope>
    <source>
        <strain evidence="2">AVDCRST_MAG49</strain>
    </source>
</reference>
<accession>A0A6J4VEY5</accession>
<dbReference type="AlphaFoldDB" id="A0A6J4VEY5"/>
<name>A0A6J4VEY5_9BACT</name>
<organism evidence="2">
    <name type="scientific">uncultured Thermomicrobiales bacterium</name>
    <dbReference type="NCBI Taxonomy" id="1645740"/>
    <lineage>
        <taxon>Bacteria</taxon>
        <taxon>Pseudomonadati</taxon>
        <taxon>Thermomicrobiota</taxon>
        <taxon>Thermomicrobia</taxon>
        <taxon>Thermomicrobiales</taxon>
        <taxon>environmental samples</taxon>
    </lineage>
</organism>
<evidence type="ECO:0000256" key="1">
    <source>
        <dbReference type="SAM" id="MobiDB-lite"/>
    </source>
</evidence>
<proteinExistence type="predicted"/>
<feature type="region of interest" description="Disordered" evidence="1">
    <location>
        <begin position="1"/>
        <end position="27"/>
    </location>
</feature>
<gene>
    <name evidence="2" type="ORF">AVDCRST_MAG49-4275</name>
</gene>
<sequence>MPGVHPFSASAPDEVVGVGRGGHRHQSSPLLGCQTFRSWWGGSAGLRGRRAVAATGTYRSHDRCGSGVSAALALRRR</sequence>